<dbReference type="eggNOG" id="KOG1023">
    <property type="taxonomic scope" value="Eukaryota"/>
</dbReference>
<evidence type="ECO:0000313" key="16">
    <source>
        <dbReference type="EMBL" id="EDQ88293.1"/>
    </source>
</evidence>
<dbReference type="InterPro" id="IPR017441">
    <property type="entry name" value="Protein_kinase_ATP_BS"/>
</dbReference>
<dbReference type="OMA" id="MEYIVEV"/>
<dbReference type="EMBL" id="CH991555">
    <property type="protein sequence ID" value="EDQ88293.1"/>
    <property type="molecule type" value="Genomic_DNA"/>
</dbReference>
<evidence type="ECO:0000259" key="14">
    <source>
        <dbReference type="PROSITE" id="PS50011"/>
    </source>
</evidence>
<dbReference type="GO" id="GO:0005886">
    <property type="term" value="C:plasma membrane"/>
    <property type="evidence" value="ECO:0000318"/>
    <property type="project" value="GO_Central"/>
</dbReference>
<dbReference type="GO" id="GO:0007168">
    <property type="term" value="P:receptor guanylyl cyclase signaling pathway"/>
    <property type="evidence" value="ECO:0000318"/>
    <property type="project" value="GO_Central"/>
</dbReference>
<feature type="transmembrane region" description="Helical" evidence="12">
    <location>
        <begin position="410"/>
        <end position="433"/>
    </location>
</feature>
<reference evidence="16 17" key="1">
    <citation type="journal article" date="2008" name="Nature">
        <title>The genome of the choanoflagellate Monosiga brevicollis and the origin of metazoans.</title>
        <authorList>
            <consortium name="JGI Sequencing"/>
            <person name="King N."/>
            <person name="Westbrook M.J."/>
            <person name="Young S.L."/>
            <person name="Kuo A."/>
            <person name="Abedin M."/>
            <person name="Chapman J."/>
            <person name="Fairclough S."/>
            <person name="Hellsten U."/>
            <person name="Isogai Y."/>
            <person name="Letunic I."/>
            <person name="Marr M."/>
            <person name="Pincus D."/>
            <person name="Putnam N."/>
            <person name="Rokas A."/>
            <person name="Wright K.J."/>
            <person name="Zuzow R."/>
            <person name="Dirks W."/>
            <person name="Good M."/>
            <person name="Goodstein D."/>
            <person name="Lemons D."/>
            <person name="Li W."/>
            <person name="Lyons J.B."/>
            <person name="Morris A."/>
            <person name="Nichols S."/>
            <person name="Richter D.J."/>
            <person name="Salamov A."/>
            <person name="Bork P."/>
            <person name="Lim W.A."/>
            <person name="Manning G."/>
            <person name="Miller W.T."/>
            <person name="McGinnis W."/>
            <person name="Shapiro H."/>
            <person name="Tjian R."/>
            <person name="Grigoriev I.V."/>
            <person name="Rokhsar D."/>
        </authorList>
    </citation>
    <scope>NUCLEOTIDE SEQUENCE [LARGE SCALE GENOMIC DNA]</scope>
    <source>
        <strain evidence="17">MX1 / ATCC 50154</strain>
    </source>
</reference>
<dbReference type="EC" id="4.6.1.2" evidence="2"/>
<evidence type="ECO:0000256" key="9">
    <source>
        <dbReference type="ARBA" id="ARBA00023239"/>
    </source>
</evidence>
<dbReference type="Gene3D" id="3.30.70.1230">
    <property type="entry name" value="Nucleotide cyclase"/>
    <property type="match status" value="1"/>
</dbReference>
<dbReference type="InterPro" id="IPR011009">
    <property type="entry name" value="Kinase-like_dom_sf"/>
</dbReference>
<feature type="domain" description="Guanylate cyclase" evidence="15">
    <location>
        <begin position="843"/>
        <end position="974"/>
    </location>
</feature>
<dbReference type="InterPro" id="IPR050401">
    <property type="entry name" value="Cyclic_nucleotide_synthase"/>
</dbReference>
<dbReference type="GO" id="GO:0035556">
    <property type="term" value="P:intracellular signal transduction"/>
    <property type="evidence" value="ECO:0007669"/>
    <property type="project" value="InterPro"/>
</dbReference>
<keyword evidence="8 12" id="KW-0472">Membrane</keyword>
<dbReference type="GO" id="GO:0004383">
    <property type="term" value="F:guanylate cyclase activity"/>
    <property type="evidence" value="ECO:0000318"/>
    <property type="project" value="GO_Central"/>
</dbReference>
<organism evidence="16 17">
    <name type="scientific">Monosiga brevicollis</name>
    <name type="common">Choanoflagellate</name>
    <dbReference type="NCBI Taxonomy" id="81824"/>
    <lineage>
        <taxon>Eukaryota</taxon>
        <taxon>Choanoflagellata</taxon>
        <taxon>Craspedida</taxon>
        <taxon>Salpingoecidae</taxon>
        <taxon>Monosiga</taxon>
    </lineage>
</organism>
<evidence type="ECO:0000256" key="4">
    <source>
        <dbReference type="ARBA" id="ARBA00022692"/>
    </source>
</evidence>
<keyword evidence="7 12" id="KW-1133">Transmembrane helix</keyword>
<dbReference type="InterPro" id="IPR029787">
    <property type="entry name" value="Nucleotide_cyclase"/>
</dbReference>
<dbReference type="InParanoid" id="A9V2P0"/>
<keyword evidence="17" id="KW-1185">Reference proteome</keyword>
<accession>A9V2P0</accession>
<dbReference type="Gene3D" id="3.30.200.20">
    <property type="entry name" value="Phosphorylase Kinase, domain 1"/>
    <property type="match status" value="1"/>
</dbReference>
<feature type="binding site" evidence="11">
    <location>
        <position position="481"/>
    </location>
    <ligand>
        <name>ATP</name>
        <dbReference type="ChEBI" id="CHEBI:30616"/>
    </ligand>
</feature>
<evidence type="ECO:0000256" key="1">
    <source>
        <dbReference type="ARBA" id="ARBA00004167"/>
    </source>
</evidence>
<dbReference type="SMART" id="SM00044">
    <property type="entry name" value="CYCc"/>
    <property type="match status" value="1"/>
</dbReference>
<dbReference type="SMART" id="SM00220">
    <property type="entry name" value="S_TKc"/>
    <property type="match status" value="1"/>
</dbReference>
<proteinExistence type="predicted"/>
<dbReference type="PROSITE" id="PS50125">
    <property type="entry name" value="GUANYLATE_CYCLASE_2"/>
    <property type="match status" value="1"/>
</dbReference>
<dbReference type="GO" id="GO:0004674">
    <property type="term" value="F:protein serine/threonine kinase activity"/>
    <property type="evidence" value="ECO:0007669"/>
    <property type="project" value="UniProtKB-KW"/>
</dbReference>
<dbReference type="PROSITE" id="PS00108">
    <property type="entry name" value="PROTEIN_KINASE_ST"/>
    <property type="match status" value="1"/>
</dbReference>
<keyword evidence="10" id="KW-0141">cGMP biosynthesis</keyword>
<gene>
    <name evidence="16" type="ORF">MONBRDRAFT_26544</name>
</gene>
<dbReference type="InterPro" id="IPR001054">
    <property type="entry name" value="A/G_cyclase"/>
</dbReference>
<dbReference type="PRINTS" id="PR00109">
    <property type="entry name" value="TYRKINASE"/>
</dbReference>
<evidence type="ECO:0000256" key="8">
    <source>
        <dbReference type="ARBA" id="ARBA00023136"/>
    </source>
</evidence>
<dbReference type="InterPro" id="IPR001245">
    <property type="entry name" value="Ser-Thr/Tyr_kinase_cat_dom"/>
</dbReference>
<keyword evidence="3" id="KW-0808">Transferase</keyword>
<evidence type="ECO:0000256" key="7">
    <source>
        <dbReference type="ARBA" id="ARBA00022989"/>
    </source>
</evidence>
<protein>
    <recommendedName>
        <fullName evidence="2">guanylate cyclase</fullName>
        <ecNumber evidence="2">4.6.1.2</ecNumber>
    </recommendedName>
</protein>
<evidence type="ECO:0000256" key="13">
    <source>
        <dbReference type="SAM" id="SignalP"/>
    </source>
</evidence>
<dbReference type="InterPro" id="IPR009030">
    <property type="entry name" value="Growth_fac_rcpt_cys_sf"/>
</dbReference>
<dbReference type="FunFam" id="1.10.510.10:FF:001675">
    <property type="entry name" value="Predicted protein"/>
    <property type="match status" value="1"/>
</dbReference>
<dbReference type="PANTHER" id="PTHR11920:SF335">
    <property type="entry name" value="GUANYLATE CYCLASE"/>
    <property type="match status" value="1"/>
</dbReference>
<dbReference type="SUPFAM" id="SSF55073">
    <property type="entry name" value="Nucleotide cyclase"/>
    <property type="match status" value="1"/>
</dbReference>
<name>A9V2P0_MONBE</name>
<dbReference type="KEGG" id="mbr:MONBRDRAFT_26544"/>
<feature type="domain" description="Protein kinase" evidence="14">
    <location>
        <begin position="454"/>
        <end position="796"/>
    </location>
</feature>
<dbReference type="RefSeq" id="XP_001746886.1">
    <property type="nucleotide sequence ID" value="XM_001746834.1"/>
</dbReference>
<evidence type="ECO:0000256" key="10">
    <source>
        <dbReference type="ARBA" id="ARBA00023293"/>
    </source>
</evidence>
<sequence length="1153" mass="126944">MQGLCLSAGHALPYVLAMAFMLSTTSTNAQATPASTTATAAGFSTTNASAQSTLTIGLVNNYEYAQARKEMEATFRLLDVEPEFVVGTAREIRELARISKIDLAYSSSSFFACLAAEYDATPVASVVLRQNGIDVSRSGGVMFAASNNSAVKTMDDFAGKILAAIGRDSLLGFQAQRQELLRNDYNVYDLFPQVIYTGDAEQVVWEVLNGVADVGFVKSGVIESMIKRGLVYDPDIHFINEYNHRLRNGDAYPFRCSTDLYGEWVLSSIGELSELVIHTAVAQLLEFDNTDFVRVGLPSISYFRPPLAYINTLDLLEDLTIMIDDGVSKSCDSLSSDIEDVVCAFGWAQAADVSCQSSTKYTCPDRGDINYSCVCEPCVKVCSSDEVYTPNGNCRCKAGFVRLGSTCQPMGVFIAELLVPLVFLVVLLVAYLMHRQRLKADGIWQIEAHELVLEQPTEVLGSGSFGVVLAAKLRGQRVAVKRAYVNKRQKYRTDSKAPDSMIKGSANNALGLPFRSHRHTSKGKHRTTRHHVRNVFVEAEAIAEKVASSSHGSTFQSGRVTTMSTRPWYQRMFGPSAETLARRQLFREMRLLSRMQHDNICRMMGAVIESGMEPLMVLEYMEMGSLYSMLHNEAMDLDDEFRYNAVHDITSGMRYLHNADLIHGDLKALNCLVDSKFHVKVSDFGMAGFASEHSQRGGTLAWMAPELLQGDVTSFASDVYSFGVVMFEIFAREDPYEDTDFDSETLAQNVVRRKLRPSAPSNMPPEFSVLMNESLAADPDTRPTFVELLRRIEPLEGKMKINARKGNAMLQDNALLEQVFPKHIATALREGRTIEPEHHAEVTIFFSDICGFTDMSATLEPVQVSNMLDRLYTVFDKLCDKHGLYKIETIGDAYMCVGNLFTPQPDHAARVARFAMDALAGANAIPILEDEPDGDHIDIRVGFHSGPVVSNVVGTLTPRFCLFGSTVNCASRMESNSVRNCIHMSPEAAALVQKQDVSLNVIRRDPVVTIKGLGKMQTYWLGHAPSTQEAEAAKPARKSLLSVASRRSSRRASMLQDTNAAASVRARIPETPHVIFDEVAVDMDAGWQDEDEALARSNTASETNTDDGETQLSSLSESATTVSIMPDEPKLNLTQLAPVSADQNVKVMGDSAV</sequence>
<dbReference type="SUPFAM" id="SSF57184">
    <property type="entry name" value="Growth factor receptor domain"/>
    <property type="match status" value="1"/>
</dbReference>
<keyword evidence="6 11" id="KW-0067">ATP-binding</keyword>
<evidence type="ECO:0000313" key="17">
    <source>
        <dbReference type="Proteomes" id="UP000001357"/>
    </source>
</evidence>
<evidence type="ECO:0000256" key="5">
    <source>
        <dbReference type="ARBA" id="ARBA00022741"/>
    </source>
</evidence>
<evidence type="ECO:0000256" key="6">
    <source>
        <dbReference type="ARBA" id="ARBA00022840"/>
    </source>
</evidence>
<evidence type="ECO:0000256" key="2">
    <source>
        <dbReference type="ARBA" id="ARBA00012202"/>
    </source>
</evidence>
<dbReference type="FunFam" id="3.30.70.1230:FF:000066">
    <property type="entry name" value="Predicted protein"/>
    <property type="match status" value="1"/>
</dbReference>
<evidence type="ECO:0000259" key="15">
    <source>
        <dbReference type="PROSITE" id="PS50125"/>
    </source>
</evidence>
<dbReference type="SUPFAM" id="SSF56112">
    <property type="entry name" value="Protein kinase-like (PK-like)"/>
    <property type="match status" value="1"/>
</dbReference>
<evidence type="ECO:0000256" key="3">
    <source>
        <dbReference type="ARBA" id="ARBA00022527"/>
    </source>
</evidence>
<dbReference type="Gene3D" id="3.40.190.10">
    <property type="entry name" value="Periplasmic binding protein-like II"/>
    <property type="match status" value="1"/>
</dbReference>
<feature type="signal peptide" evidence="13">
    <location>
        <begin position="1"/>
        <end position="31"/>
    </location>
</feature>
<dbReference type="GO" id="GO:0001653">
    <property type="term" value="F:peptide receptor activity"/>
    <property type="evidence" value="ECO:0000318"/>
    <property type="project" value="GO_Central"/>
</dbReference>
<dbReference type="GO" id="GO:0006182">
    <property type="term" value="P:cGMP biosynthetic process"/>
    <property type="evidence" value="ECO:0000318"/>
    <property type="project" value="GO_Central"/>
</dbReference>
<dbReference type="GeneID" id="5892124"/>
<dbReference type="Pfam" id="PF07714">
    <property type="entry name" value="PK_Tyr_Ser-Thr"/>
    <property type="match status" value="1"/>
</dbReference>
<dbReference type="CDD" id="cd07302">
    <property type="entry name" value="CHD"/>
    <property type="match status" value="1"/>
</dbReference>
<dbReference type="STRING" id="81824.A9V2P0"/>
<dbReference type="FunFam" id="3.40.190.10:FF:000429">
    <property type="entry name" value="Predicted protein"/>
    <property type="match status" value="1"/>
</dbReference>
<dbReference type="InterPro" id="IPR000719">
    <property type="entry name" value="Prot_kinase_dom"/>
</dbReference>
<dbReference type="FunFam" id="3.30.200.20:FF:001189">
    <property type="entry name" value="Predicted protein"/>
    <property type="match status" value="1"/>
</dbReference>
<keyword evidence="3" id="KW-0723">Serine/threonine-protein kinase</keyword>
<dbReference type="AlphaFoldDB" id="A9V2P0"/>
<dbReference type="PROSITE" id="PS50011">
    <property type="entry name" value="PROTEIN_KINASE_DOM"/>
    <property type="match status" value="1"/>
</dbReference>
<dbReference type="PROSITE" id="PS00107">
    <property type="entry name" value="PROTEIN_KINASE_ATP"/>
    <property type="match status" value="1"/>
</dbReference>
<comment type="subcellular location">
    <subcellularLocation>
        <location evidence="1">Membrane</location>
        <topology evidence="1">Single-pass membrane protein</topology>
    </subcellularLocation>
</comment>
<keyword evidence="4 12" id="KW-0812">Transmembrane</keyword>
<keyword evidence="9" id="KW-0456">Lyase</keyword>
<keyword evidence="5 11" id="KW-0547">Nucleotide-binding</keyword>
<dbReference type="InterPro" id="IPR008271">
    <property type="entry name" value="Ser/Thr_kinase_AS"/>
</dbReference>
<keyword evidence="3" id="KW-0418">Kinase</keyword>
<dbReference type="Gene3D" id="1.10.510.10">
    <property type="entry name" value="Transferase(Phosphotransferase) domain 1"/>
    <property type="match status" value="1"/>
</dbReference>
<evidence type="ECO:0000256" key="11">
    <source>
        <dbReference type="PROSITE-ProRule" id="PRU10141"/>
    </source>
</evidence>
<keyword evidence="13" id="KW-0732">Signal</keyword>
<dbReference type="Proteomes" id="UP000001357">
    <property type="component" value="Unassembled WGS sequence"/>
</dbReference>
<dbReference type="SUPFAM" id="SSF53850">
    <property type="entry name" value="Periplasmic binding protein-like II"/>
    <property type="match status" value="1"/>
</dbReference>
<dbReference type="GO" id="GO:0005524">
    <property type="term" value="F:ATP binding"/>
    <property type="evidence" value="ECO:0007669"/>
    <property type="project" value="UniProtKB-UniRule"/>
</dbReference>
<evidence type="ECO:0000256" key="12">
    <source>
        <dbReference type="SAM" id="Phobius"/>
    </source>
</evidence>
<dbReference type="Pfam" id="PF00211">
    <property type="entry name" value="Guanylate_cyc"/>
    <property type="match status" value="1"/>
</dbReference>
<feature type="chain" id="PRO_5002744616" description="guanylate cyclase" evidence="13">
    <location>
        <begin position="32"/>
        <end position="1153"/>
    </location>
</feature>
<dbReference type="Pfam" id="PF12974">
    <property type="entry name" value="Phosphonate-bd"/>
    <property type="match status" value="1"/>
</dbReference>
<dbReference type="PANTHER" id="PTHR11920">
    <property type="entry name" value="GUANYLYL CYCLASE"/>
    <property type="match status" value="1"/>
</dbReference>